<dbReference type="GeneID" id="301848083"/>
<dbReference type="InterPro" id="IPR036291">
    <property type="entry name" value="NAD(P)-bd_dom_sf"/>
</dbReference>
<dbReference type="SUPFAM" id="SSF50129">
    <property type="entry name" value="GroES-like"/>
    <property type="match status" value="1"/>
</dbReference>
<proteinExistence type="predicted"/>
<dbReference type="PANTHER" id="PTHR43677:SF4">
    <property type="entry name" value="QUINONE OXIDOREDUCTASE-LIKE PROTEIN 2"/>
    <property type="match status" value="1"/>
</dbReference>
<dbReference type="RefSeq" id="WP_123686376.1">
    <property type="nucleotide sequence ID" value="NZ_RKHY01000001.1"/>
</dbReference>
<dbReference type="InterPro" id="IPR020843">
    <property type="entry name" value="ER"/>
</dbReference>
<evidence type="ECO:0000313" key="2">
    <source>
        <dbReference type="EMBL" id="ROS44396.1"/>
    </source>
</evidence>
<dbReference type="Proteomes" id="UP000274843">
    <property type="component" value="Unassembled WGS sequence"/>
</dbReference>
<dbReference type="Pfam" id="PF08240">
    <property type="entry name" value="ADH_N"/>
    <property type="match status" value="1"/>
</dbReference>
<dbReference type="InterPro" id="IPR013149">
    <property type="entry name" value="ADH-like_C"/>
</dbReference>
<gene>
    <name evidence="2" type="ORF">EDD35_6837</name>
</gene>
<dbReference type="AlphaFoldDB" id="A0A3N2H671"/>
<protein>
    <submittedName>
        <fullName evidence="2">NADPH:quinone reductase-like Zn-dependent oxidoreductase</fullName>
    </submittedName>
</protein>
<sequence>MRAVLATTLTGPEGLRTGEVAEPDGRDRVVVDVRYAGVAFPDLLQTCGRYQVRRTAPFVPGAEAAGIVRSAPESSGFHPGQRVAVIAEGTWQQVVAADPAMVFPLPDGIPLATAAGLPLNHFTAHCALVRRARARPGETVLVHGAAGGVGSAALGLCRALDLHAIAVVSTGSKAAFARAAGATEVVCGADWADQVRFHTAGRGVDVVLDPVGGDRFTESLRLLAPEGRLVVLGFTAGAIPEAKVNRLLLRNTAVLGAGWGEIAVREPTYPRRQWTELVALLERGRLVVPEPEVLPFTDAGAALRRLEDRTATGKIVLGFHQLP</sequence>
<evidence type="ECO:0000259" key="1">
    <source>
        <dbReference type="SMART" id="SM00829"/>
    </source>
</evidence>
<dbReference type="Pfam" id="PF00107">
    <property type="entry name" value="ADH_zinc_N"/>
    <property type="match status" value="1"/>
</dbReference>
<dbReference type="SUPFAM" id="SSF51735">
    <property type="entry name" value="NAD(P)-binding Rossmann-fold domains"/>
    <property type="match status" value="1"/>
</dbReference>
<dbReference type="InterPro" id="IPR011032">
    <property type="entry name" value="GroES-like_sf"/>
</dbReference>
<dbReference type="InterPro" id="IPR013154">
    <property type="entry name" value="ADH-like_N"/>
</dbReference>
<organism evidence="2 3">
    <name type="scientific">Amycolatopsis thermoflava</name>
    <dbReference type="NCBI Taxonomy" id="84480"/>
    <lineage>
        <taxon>Bacteria</taxon>
        <taxon>Bacillati</taxon>
        <taxon>Actinomycetota</taxon>
        <taxon>Actinomycetes</taxon>
        <taxon>Pseudonocardiales</taxon>
        <taxon>Pseudonocardiaceae</taxon>
        <taxon>Amycolatopsis</taxon>
        <taxon>Amycolatopsis methanolica group</taxon>
    </lineage>
</organism>
<dbReference type="InterPro" id="IPR051397">
    <property type="entry name" value="Zn-ADH-like_protein"/>
</dbReference>
<name>A0A3N2H671_9PSEU</name>
<dbReference type="EMBL" id="RKHY01000001">
    <property type="protein sequence ID" value="ROS44396.1"/>
    <property type="molecule type" value="Genomic_DNA"/>
</dbReference>
<dbReference type="Gene3D" id="3.90.180.10">
    <property type="entry name" value="Medium-chain alcohol dehydrogenases, catalytic domain"/>
    <property type="match status" value="1"/>
</dbReference>
<evidence type="ECO:0000313" key="3">
    <source>
        <dbReference type="Proteomes" id="UP000274843"/>
    </source>
</evidence>
<comment type="caution">
    <text evidence="2">The sequence shown here is derived from an EMBL/GenBank/DDBJ whole genome shotgun (WGS) entry which is preliminary data.</text>
</comment>
<dbReference type="PANTHER" id="PTHR43677">
    <property type="entry name" value="SHORT-CHAIN DEHYDROGENASE/REDUCTASE"/>
    <property type="match status" value="1"/>
</dbReference>
<dbReference type="SMART" id="SM00829">
    <property type="entry name" value="PKS_ER"/>
    <property type="match status" value="1"/>
</dbReference>
<reference evidence="2 3" key="1">
    <citation type="submission" date="2018-11" db="EMBL/GenBank/DDBJ databases">
        <title>Sequencing the genomes of 1000 actinobacteria strains.</title>
        <authorList>
            <person name="Klenk H.-P."/>
        </authorList>
    </citation>
    <scope>NUCLEOTIDE SEQUENCE [LARGE SCALE GENOMIC DNA]</scope>
    <source>
        <strain evidence="2 3">DSM 44348</strain>
    </source>
</reference>
<dbReference type="Gene3D" id="3.40.50.720">
    <property type="entry name" value="NAD(P)-binding Rossmann-like Domain"/>
    <property type="match status" value="1"/>
</dbReference>
<feature type="domain" description="Enoyl reductase (ER)" evidence="1">
    <location>
        <begin position="11"/>
        <end position="317"/>
    </location>
</feature>
<keyword evidence="3" id="KW-1185">Reference proteome</keyword>
<accession>A0A3N2H671</accession>
<dbReference type="CDD" id="cd08241">
    <property type="entry name" value="QOR1"/>
    <property type="match status" value="1"/>
</dbReference>
<dbReference type="GO" id="GO:0016491">
    <property type="term" value="F:oxidoreductase activity"/>
    <property type="evidence" value="ECO:0007669"/>
    <property type="project" value="InterPro"/>
</dbReference>